<feature type="modified residue" description="N5-methylglutamine" evidence="6">
    <location>
        <position position="238"/>
    </location>
</feature>
<comment type="PTM">
    <text evidence="6">Methylated by PrmC. Methylation increases the termination efficiency of RF1.</text>
</comment>
<dbReference type="AlphaFoldDB" id="A0A7G9S058"/>
<dbReference type="GO" id="GO:0016149">
    <property type="term" value="F:translation release factor activity, codon specific"/>
    <property type="evidence" value="ECO:0007669"/>
    <property type="project" value="UniProtKB-UniRule"/>
</dbReference>
<dbReference type="InterPro" id="IPR005139">
    <property type="entry name" value="PCRF"/>
</dbReference>
<name>A0A7G9S058_9FIRM</name>
<dbReference type="RefSeq" id="WP_187534435.1">
    <property type="nucleotide sequence ID" value="NZ_CBCSHU010000001.1"/>
</dbReference>
<dbReference type="FunFam" id="3.30.70.1660:FF:000002">
    <property type="entry name" value="Peptide chain release factor 1"/>
    <property type="match status" value="1"/>
</dbReference>
<dbReference type="Gene3D" id="3.30.70.1660">
    <property type="match status" value="2"/>
</dbReference>
<dbReference type="PROSITE" id="PS00745">
    <property type="entry name" value="RF_PROK_I"/>
    <property type="match status" value="1"/>
</dbReference>
<keyword evidence="7" id="KW-0175">Coiled coil</keyword>
<gene>
    <name evidence="6 10" type="primary">prfA</name>
    <name evidence="10" type="ORF">H9L01_02375</name>
</gene>
<dbReference type="InterPro" id="IPR045853">
    <property type="entry name" value="Pep_chain_release_fac_I_sf"/>
</dbReference>
<dbReference type="FunFam" id="3.30.160.20:FF:000004">
    <property type="entry name" value="Peptide chain release factor 1"/>
    <property type="match status" value="1"/>
</dbReference>
<dbReference type="EMBL" id="CP060715">
    <property type="protein sequence ID" value="QNN61233.1"/>
    <property type="molecule type" value="Genomic_DNA"/>
</dbReference>
<dbReference type="Pfam" id="PF00472">
    <property type="entry name" value="RF-1"/>
    <property type="match status" value="1"/>
</dbReference>
<dbReference type="Gene3D" id="6.10.140.1950">
    <property type="match status" value="1"/>
</dbReference>
<dbReference type="SUPFAM" id="SSF75620">
    <property type="entry name" value="Release factor"/>
    <property type="match status" value="1"/>
</dbReference>
<dbReference type="PANTHER" id="PTHR43804:SF7">
    <property type="entry name" value="LD18447P"/>
    <property type="match status" value="1"/>
</dbReference>
<feature type="region of interest" description="Disordered" evidence="8">
    <location>
        <begin position="287"/>
        <end position="310"/>
    </location>
</feature>
<comment type="subcellular location">
    <subcellularLocation>
        <location evidence="6">Cytoplasm</location>
    </subcellularLocation>
</comment>
<keyword evidence="4 6" id="KW-0648">Protein biosynthesis</keyword>
<evidence type="ECO:0000313" key="11">
    <source>
        <dbReference type="Proteomes" id="UP000515928"/>
    </source>
</evidence>
<reference evidence="10 11" key="1">
    <citation type="submission" date="2020-08" db="EMBL/GenBank/DDBJ databases">
        <title>Genome sequence of Erysipelothrix inopinata DSM 15511T.</title>
        <authorList>
            <person name="Hyun D.-W."/>
            <person name="Bae J.-W."/>
        </authorList>
    </citation>
    <scope>NUCLEOTIDE SEQUENCE [LARGE SCALE GENOMIC DNA]</scope>
    <source>
        <strain evidence="10 11">DSM 15511</strain>
    </source>
</reference>
<dbReference type="SMART" id="SM00937">
    <property type="entry name" value="PCRF"/>
    <property type="match status" value="1"/>
</dbReference>
<accession>A0A7G9S058</accession>
<keyword evidence="3 6" id="KW-0488">Methylation</keyword>
<evidence type="ECO:0000256" key="6">
    <source>
        <dbReference type="HAMAP-Rule" id="MF_00093"/>
    </source>
</evidence>
<keyword evidence="6" id="KW-0963">Cytoplasm</keyword>
<evidence type="ECO:0000256" key="5">
    <source>
        <dbReference type="ARBA" id="ARBA00050039"/>
    </source>
</evidence>
<feature type="domain" description="Prokaryotic-type class I peptide chain release factors" evidence="9">
    <location>
        <begin position="231"/>
        <end position="247"/>
    </location>
</feature>
<evidence type="ECO:0000256" key="3">
    <source>
        <dbReference type="ARBA" id="ARBA00022481"/>
    </source>
</evidence>
<dbReference type="InterPro" id="IPR000352">
    <property type="entry name" value="Pep_chain_release_fac_I"/>
</dbReference>
<evidence type="ECO:0000256" key="8">
    <source>
        <dbReference type="SAM" id="MobiDB-lite"/>
    </source>
</evidence>
<dbReference type="HAMAP" id="MF_00093">
    <property type="entry name" value="Rel_fac_1"/>
    <property type="match status" value="1"/>
</dbReference>
<feature type="coiled-coil region" evidence="7">
    <location>
        <begin position="72"/>
        <end position="99"/>
    </location>
</feature>
<dbReference type="Gene3D" id="3.30.160.20">
    <property type="match status" value="1"/>
</dbReference>
<dbReference type="NCBIfam" id="TIGR00019">
    <property type="entry name" value="prfA"/>
    <property type="match status" value="1"/>
</dbReference>
<comment type="similarity">
    <text evidence="2 6">Belongs to the prokaryotic/mitochondrial release factor family.</text>
</comment>
<dbReference type="Pfam" id="PF03462">
    <property type="entry name" value="PCRF"/>
    <property type="match status" value="1"/>
</dbReference>
<dbReference type="NCBIfam" id="NF001859">
    <property type="entry name" value="PRK00591.1"/>
    <property type="match status" value="1"/>
</dbReference>
<dbReference type="InterPro" id="IPR050057">
    <property type="entry name" value="Prokaryotic/Mito_RF"/>
</dbReference>
<dbReference type="Proteomes" id="UP000515928">
    <property type="component" value="Chromosome"/>
</dbReference>
<evidence type="ECO:0000256" key="1">
    <source>
        <dbReference type="ARBA" id="ARBA00002986"/>
    </source>
</evidence>
<proteinExistence type="inferred from homology"/>
<evidence type="ECO:0000256" key="2">
    <source>
        <dbReference type="ARBA" id="ARBA00010835"/>
    </source>
</evidence>
<evidence type="ECO:0000259" key="9">
    <source>
        <dbReference type="PROSITE" id="PS00745"/>
    </source>
</evidence>
<dbReference type="InterPro" id="IPR004373">
    <property type="entry name" value="RF-1"/>
</dbReference>
<comment type="function">
    <text evidence="1 6">Peptide chain release factor 1 directs the termination of translation in response to the peptide chain termination codons UAG and UAA.</text>
</comment>
<dbReference type="KEGG" id="eio:H9L01_02375"/>
<dbReference type="PANTHER" id="PTHR43804">
    <property type="entry name" value="LD18447P"/>
    <property type="match status" value="1"/>
</dbReference>
<keyword evidence="11" id="KW-1185">Reference proteome</keyword>
<protein>
    <recommendedName>
        <fullName evidence="5 6">Peptide chain release factor 1</fullName>
        <shortName evidence="6">RF-1</shortName>
    </recommendedName>
</protein>
<sequence length="360" mass="41261">MMESTMRTRLETIKNRDLEITDLMMTPEVLGDRKQMAKLGKEQSSLQQVLTSYNSYLEAEDFYKQASELLEIEEDAEMKEMAQMEVQEYKEKLETLIEELRVLLIPRDPSDSYDAIVEIRGAAGGDEGNIFAGDLYRMYTRYAESLGYKYEIIEAQDAEAGGYTLISFVVKGAEPYRHFKFESGAHRVQRVPKTETQGRIHTSTATVLVLADVEEEEVDIDPNDLEIDTMRSSGAGGQHVNKTDSAVRIVHKPTGIAVKCQDGRSQHDNKDKAMRLIRARVFEEYQRKADEERNQSRQSKIGRGDRSEKIRTYNYPQNRVSDHRIGLTLQKLDMVMEGRLGEFIDALLEEEQKEILERGV</sequence>
<organism evidence="10 11">
    <name type="scientific">Erysipelothrix inopinata</name>
    <dbReference type="NCBI Taxonomy" id="225084"/>
    <lineage>
        <taxon>Bacteria</taxon>
        <taxon>Bacillati</taxon>
        <taxon>Bacillota</taxon>
        <taxon>Erysipelotrichia</taxon>
        <taxon>Erysipelotrichales</taxon>
        <taxon>Erysipelotrichaceae</taxon>
        <taxon>Erysipelothrix</taxon>
    </lineage>
</organism>
<evidence type="ECO:0000313" key="10">
    <source>
        <dbReference type="EMBL" id="QNN61233.1"/>
    </source>
</evidence>
<evidence type="ECO:0000256" key="4">
    <source>
        <dbReference type="ARBA" id="ARBA00022917"/>
    </source>
</evidence>
<dbReference type="GO" id="GO:0005737">
    <property type="term" value="C:cytoplasm"/>
    <property type="evidence" value="ECO:0007669"/>
    <property type="project" value="UniProtKB-SubCell"/>
</dbReference>
<evidence type="ECO:0000256" key="7">
    <source>
        <dbReference type="SAM" id="Coils"/>
    </source>
</evidence>